<dbReference type="KEGG" id="dti:Desti_2495"/>
<evidence type="ECO:0000313" key="3">
    <source>
        <dbReference type="EMBL" id="AFM25175.1"/>
    </source>
</evidence>
<feature type="domain" description="DUF4440" evidence="2">
    <location>
        <begin position="47"/>
        <end position="151"/>
    </location>
</feature>
<dbReference type="NCBIfam" id="TIGR02246">
    <property type="entry name" value="SgcJ/EcaC family oxidoreductase"/>
    <property type="match status" value="1"/>
</dbReference>
<feature type="chain" id="PRO_5003687006" description="DUF4440 domain-containing protein" evidence="1">
    <location>
        <begin position="22"/>
        <end position="308"/>
    </location>
</feature>
<organism evidence="3 4">
    <name type="scientific">Desulfomonile tiedjei (strain ATCC 49306 / DSM 6799 / DCB-1)</name>
    <dbReference type="NCBI Taxonomy" id="706587"/>
    <lineage>
        <taxon>Bacteria</taxon>
        <taxon>Pseudomonadati</taxon>
        <taxon>Thermodesulfobacteriota</taxon>
        <taxon>Desulfomonilia</taxon>
        <taxon>Desulfomonilales</taxon>
        <taxon>Desulfomonilaceae</taxon>
        <taxon>Desulfomonile</taxon>
    </lineage>
</organism>
<dbReference type="HOGENOM" id="CLU_062216_0_0_7"/>
<dbReference type="Pfam" id="PF14534">
    <property type="entry name" value="DUF4440"/>
    <property type="match status" value="1"/>
</dbReference>
<keyword evidence="4" id="KW-1185">Reference proteome</keyword>
<protein>
    <recommendedName>
        <fullName evidence="2">DUF4440 domain-containing protein</fullName>
    </recommendedName>
</protein>
<dbReference type="Gene3D" id="3.10.450.50">
    <property type="match status" value="1"/>
</dbReference>
<dbReference type="InterPro" id="IPR032710">
    <property type="entry name" value="NTF2-like_dom_sf"/>
</dbReference>
<keyword evidence="1" id="KW-0732">Signal</keyword>
<accession>I4C6I4</accession>
<evidence type="ECO:0000256" key="1">
    <source>
        <dbReference type="SAM" id="SignalP"/>
    </source>
</evidence>
<gene>
    <name evidence="3" type="ordered locus">Desti_2495</name>
</gene>
<dbReference type="RefSeq" id="WP_014810317.1">
    <property type="nucleotide sequence ID" value="NC_018025.1"/>
</dbReference>
<evidence type="ECO:0000313" key="4">
    <source>
        <dbReference type="Proteomes" id="UP000006055"/>
    </source>
</evidence>
<feature type="signal peptide" evidence="1">
    <location>
        <begin position="1"/>
        <end position="21"/>
    </location>
</feature>
<dbReference type="AlphaFoldDB" id="I4C6I4"/>
<dbReference type="Proteomes" id="UP000006055">
    <property type="component" value="Chromosome"/>
</dbReference>
<dbReference type="OrthoDB" id="122531at2"/>
<dbReference type="SUPFAM" id="SSF54427">
    <property type="entry name" value="NTF2-like"/>
    <property type="match status" value="1"/>
</dbReference>
<proteinExistence type="predicted"/>
<name>I4C6I4_DESTA</name>
<evidence type="ECO:0000259" key="2">
    <source>
        <dbReference type="Pfam" id="PF14534"/>
    </source>
</evidence>
<dbReference type="STRING" id="706587.Desti_2495"/>
<reference evidence="4" key="1">
    <citation type="submission" date="2012-06" db="EMBL/GenBank/DDBJ databases">
        <title>Complete sequence of chromosome of Desulfomonile tiedjei DSM 6799.</title>
        <authorList>
            <person name="Lucas S."/>
            <person name="Copeland A."/>
            <person name="Lapidus A."/>
            <person name="Glavina del Rio T."/>
            <person name="Dalin E."/>
            <person name="Tice H."/>
            <person name="Bruce D."/>
            <person name="Goodwin L."/>
            <person name="Pitluck S."/>
            <person name="Peters L."/>
            <person name="Ovchinnikova G."/>
            <person name="Zeytun A."/>
            <person name="Lu M."/>
            <person name="Kyrpides N."/>
            <person name="Mavromatis K."/>
            <person name="Ivanova N."/>
            <person name="Brettin T."/>
            <person name="Detter J.C."/>
            <person name="Han C."/>
            <person name="Larimer F."/>
            <person name="Land M."/>
            <person name="Hauser L."/>
            <person name="Markowitz V."/>
            <person name="Cheng J.-F."/>
            <person name="Hugenholtz P."/>
            <person name="Woyke T."/>
            <person name="Wu D."/>
            <person name="Spring S."/>
            <person name="Schroeder M."/>
            <person name="Brambilla E."/>
            <person name="Klenk H.-P."/>
            <person name="Eisen J.A."/>
        </authorList>
    </citation>
    <scope>NUCLEOTIDE SEQUENCE [LARGE SCALE GENOMIC DNA]</scope>
    <source>
        <strain evidence="4">ATCC 49306 / DSM 6799 / DCB-1</strain>
    </source>
</reference>
<sequence length="308" mass="33690">MRSAILLMVLVVSISPAAGFAAEGEKGADRASLLAQSESLLAARSSAKEFVTAFNRGDAKAVGNLWTADGEYVDENGRAFRGRESIEKEYAAFFARHPNLKLETTVSSMKFLNAHAAIEDGTSVLRKADNSPVSRASYTAFLLKEGGKWLMASVREYPLPVPAARPNFRNLDWLIGTWTAAKDSKKLQFVYRWIADKKFIELSYSAWDQGSLPTRSGIQVIGIDPSSGEVVSWSFDSNGGYGRGLWKLLKKGLMVESSGTLPDGASTASTDILSRMDDNSIRWQSVNRTVAGQRLNDSEPVVLKRKAQ</sequence>
<dbReference type="eggNOG" id="COG3631">
    <property type="taxonomic scope" value="Bacteria"/>
</dbReference>
<dbReference type="InterPro" id="IPR027843">
    <property type="entry name" value="DUF4440"/>
</dbReference>
<dbReference type="EMBL" id="CP003360">
    <property type="protein sequence ID" value="AFM25175.1"/>
    <property type="molecule type" value="Genomic_DNA"/>
</dbReference>
<dbReference type="InterPro" id="IPR011944">
    <property type="entry name" value="Steroid_delta5-4_isomerase"/>
</dbReference>